<organism evidence="1 2">
    <name type="scientific">Fimbriiglobus ruber</name>
    <dbReference type="NCBI Taxonomy" id="1908690"/>
    <lineage>
        <taxon>Bacteria</taxon>
        <taxon>Pseudomonadati</taxon>
        <taxon>Planctomycetota</taxon>
        <taxon>Planctomycetia</taxon>
        <taxon>Gemmatales</taxon>
        <taxon>Gemmataceae</taxon>
        <taxon>Fimbriiglobus</taxon>
    </lineage>
</organism>
<gene>
    <name evidence="1" type="ORF">FRUB_09237</name>
</gene>
<keyword evidence="2" id="KW-1185">Reference proteome</keyword>
<dbReference type="GO" id="GO:0000287">
    <property type="term" value="F:magnesium ion binding"/>
    <property type="evidence" value="ECO:0007669"/>
    <property type="project" value="InterPro"/>
</dbReference>
<dbReference type="InterPro" id="IPR036614">
    <property type="entry name" value="RusA-like_sf"/>
</dbReference>
<protein>
    <submittedName>
        <fullName evidence="1">Uncharacterized protein</fullName>
    </submittedName>
</protein>
<proteinExistence type="predicted"/>
<dbReference type="Proteomes" id="UP000214646">
    <property type="component" value="Unassembled WGS sequence"/>
</dbReference>
<dbReference type="GO" id="GO:0006310">
    <property type="term" value="P:DNA recombination"/>
    <property type="evidence" value="ECO:0007669"/>
    <property type="project" value="InterPro"/>
</dbReference>
<comment type="caution">
    <text evidence="1">The sequence shown here is derived from an EMBL/GenBank/DDBJ whole genome shotgun (WGS) entry which is preliminary data.</text>
</comment>
<dbReference type="EMBL" id="NIDE01000017">
    <property type="protein sequence ID" value="OWK36674.1"/>
    <property type="molecule type" value="Genomic_DNA"/>
</dbReference>
<evidence type="ECO:0000313" key="2">
    <source>
        <dbReference type="Proteomes" id="UP000214646"/>
    </source>
</evidence>
<dbReference type="Gene3D" id="3.30.1330.70">
    <property type="entry name" value="Holliday junction resolvase RusA"/>
    <property type="match status" value="1"/>
</dbReference>
<dbReference type="SUPFAM" id="SSF103084">
    <property type="entry name" value="Holliday junction resolvase RusA"/>
    <property type="match status" value="1"/>
</dbReference>
<accession>A0A225DAI4</accession>
<reference evidence="2" key="1">
    <citation type="submission" date="2017-06" db="EMBL/GenBank/DDBJ databases">
        <title>Genome analysis of Fimbriiglobus ruber SP5, the first member of the order Planctomycetales with confirmed chitinolytic capability.</title>
        <authorList>
            <person name="Ravin N.V."/>
            <person name="Rakitin A.L."/>
            <person name="Ivanova A.A."/>
            <person name="Beletsky A.V."/>
            <person name="Kulichevskaya I.S."/>
            <person name="Mardanov A.V."/>
            <person name="Dedysh S.N."/>
        </authorList>
    </citation>
    <scope>NUCLEOTIDE SEQUENCE [LARGE SCALE GENOMIC DNA]</scope>
    <source>
        <strain evidence="2">SP5</strain>
    </source>
</reference>
<evidence type="ECO:0000313" key="1">
    <source>
        <dbReference type="EMBL" id="OWK36674.1"/>
    </source>
</evidence>
<name>A0A225DAI4_9BACT</name>
<dbReference type="AlphaFoldDB" id="A0A225DAI4"/>
<sequence>MKAEAAKSWTSSPLTGKLKFVLLNFHNGDKPPLDDDNMVKPIRDALNNFVYGDDRQIRYSETIQIPIDDPIRVRKASAILLAAFSKGNEFLYVRVEDAPEFIQLPG</sequence>
<dbReference type="GO" id="GO:0006281">
    <property type="term" value="P:DNA repair"/>
    <property type="evidence" value="ECO:0007669"/>
    <property type="project" value="InterPro"/>
</dbReference>